<sequence length="353" mass="40538">MERLELLISESLGSLKERLELLISENRHLRDLLANKEREVQCLSLQVSEAAEKMSEHSMAEAKLLKTTANLKSAVEDAGIEALFVEDLKLSFNRWKKWLAQDFKADIEAPVMRNCIWSIEENNRDRLYGNKNLNWHGRMEEISSLREELDTISKSLLREEVDEESNNHKKGDSSHHKVLNNLKSSPSLSLMSSSTSTSTSSSLWEVDVNRLTHMSTDELKSYLTKLKRSHASEVLGLTEQIFSLRREFFREGGSSLPSKKSKEFDMLRGRISEVITKLDEVLVEKEEVATCGNNEESLSGLKERLELLISENHHLRDLLANKDREVEVANTERLKAELERELLRSPFMSPSWK</sequence>
<proteinExistence type="predicted"/>
<evidence type="ECO:0000256" key="1">
    <source>
        <dbReference type="SAM" id="Coils"/>
    </source>
</evidence>
<name>A0A5N5IQK6_9ROSA</name>
<dbReference type="Proteomes" id="UP000327157">
    <property type="component" value="Chromosome 5"/>
</dbReference>
<reference evidence="3" key="2">
    <citation type="submission" date="2019-10" db="EMBL/GenBank/DDBJ databases">
        <title>A de novo genome assembly of a pear dwarfing rootstock.</title>
        <authorList>
            <person name="Wang F."/>
            <person name="Wang J."/>
            <person name="Li S."/>
            <person name="Zhang Y."/>
            <person name="Fang M."/>
            <person name="Ma L."/>
            <person name="Zhao Y."/>
            <person name="Jiang S."/>
        </authorList>
    </citation>
    <scope>NUCLEOTIDE SEQUENCE [LARGE SCALE GENOMIC DNA]</scope>
</reference>
<evidence type="ECO:0000313" key="3">
    <source>
        <dbReference type="Proteomes" id="UP000327157"/>
    </source>
</evidence>
<reference evidence="2 3" key="3">
    <citation type="submission" date="2019-11" db="EMBL/GenBank/DDBJ databases">
        <title>A de novo genome assembly of a pear dwarfing rootstock.</title>
        <authorList>
            <person name="Wang F."/>
            <person name="Wang J."/>
            <person name="Li S."/>
            <person name="Zhang Y."/>
            <person name="Fang M."/>
            <person name="Ma L."/>
            <person name="Zhao Y."/>
            <person name="Jiang S."/>
        </authorList>
    </citation>
    <scope>NUCLEOTIDE SEQUENCE [LARGE SCALE GENOMIC DNA]</scope>
    <source>
        <strain evidence="2">S2</strain>
        <tissue evidence="2">Leaf</tissue>
    </source>
</reference>
<keyword evidence="3" id="KW-1185">Reference proteome</keyword>
<comment type="caution">
    <text evidence="2">The sequence shown here is derived from an EMBL/GenBank/DDBJ whole genome shotgun (WGS) entry which is preliminary data.</text>
</comment>
<feature type="coiled-coil region" evidence="1">
    <location>
        <begin position="19"/>
        <end position="53"/>
    </location>
</feature>
<keyword evidence="1" id="KW-0175">Coiled coil</keyword>
<dbReference type="PANTHER" id="PTHR33883">
    <property type="entry name" value="WPP DOMAIN-ASSOCIATED PROTEIN"/>
    <property type="match status" value="1"/>
</dbReference>
<dbReference type="PANTHER" id="PTHR33883:SF10">
    <property type="entry name" value="WPP DOMAIN-ASSOCIATED PROTEIN"/>
    <property type="match status" value="1"/>
</dbReference>
<dbReference type="EMBL" id="SMOL01000004">
    <property type="protein sequence ID" value="KAB2637164.1"/>
    <property type="molecule type" value="Genomic_DNA"/>
</dbReference>
<dbReference type="InterPro" id="IPR037490">
    <property type="entry name" value="WAP"/>
</dbReference>
<dbReference type="AlphaFoldDB" id="A0A5N5IQK6"/>
<evidence type="ECO:0000313" key="2">
    <source>
        <dbReference type="EMBL" id="KAB2637164.1"/>
    </source>
</evidence>
<organism evidence="2 3">
    <name type="scientific">Pyrus ussuriensis x Pyrus communis</name>
    <dbReference type="NCBI Taxonomy" id="2448454"/>
    <lineage>
        <taxon>Eukaryota</taxon>
        <taxon>Viridiplantae</taxon>
        <taxon>Streptophyta</taxon>
        <taxon>Embryophyta</taxon>
        <taxon>Tracheophyta</taxon>
        <taxon>Spermatophyta</taxon>
        <taxon>Magnoliopsida</taxon>
        <taxon>eudicotyledons</taxon>
        <taxon>Gunneridae</taxon>
        <taxon>Pentapetalae</taxon>
        <taxon>rosids</taxon>
        <taxon>fabids</taxon>
        <taxon>Rosales</taxon>
        <taxon>Rosaceae</taxon>
        <taxon>Amygdaloideae</taxon>
        <taxon>Maleae</taxon>
        <taxon>Pyrus</taxon>
    </lineage>
</organism>
<accession>A0A5N5IQK6</accession>
<reference evidence="2 3" key="1">
    <citation type="submission" date="2019-09" db="EMBL/GenBank/DDBJ databases">
        <authorList>
            <person name="Ou C."/>
        </authorList>
    </citation>
    <scope>NUCLEOTIDE SEQUENCE [LARGE SCALE GENOMIC DNA]</scope>
    <source>
        <strain evidence="2">S2</strain>
        <tissue evidence="2">Leaf</tissue>
    </source>
</reference>
<dbReference type="OrthoDB" id="619142at2759"/>
<gene>
    <name evidence="2" type="ORF">D8674_027698</name>
</gene>
<protein>
    <submittedName>
        <fullName evidence="2">WPP domain-associated protein-like</fullName>
    </submittedName>
</protein>